<evidence type="ECO:0000256" key="2">
    <source>
        <dbReference type="ARBA" id="ARBA00022801"/>
    </source>
</evidence>
<dbReference type="SUPFAM" id="SSF51556">
    <property type="entry name" value="Metallo-dependent hydrolases"/>
    <property type="match status" value="1"/>
</dbReference>
<sequence>MPGDGPVLVPTVTGPVPLSELGRVLMHEHVFVHTAEIARDYPDLTWTDRDAVREAAVERLTELSGLGIDTMLDLTVLGCDRSIPDIAWVAERVAVRIVVATGLYTLDDLPRFVAARPPEPGQRDVLTEMFVRDITVGIGDTGVRAGVLKCCIDKPGLTPGVERVLRATAHAHRETGVLISTHTDASSRSGLVQQQVFTEEGVDLARVVIGHSGDSTDLDYLMRLMDAGSTIGCDRFGLYRAGMPTLGERLDAIASLCARGYADRIVLSHDAHCHSDWVPPDIREVLPDWNYAHIPAAVLPGLQERGVTDTQIDQMLRLTPRRLLPASDAY</sequence>
<accession>A0ABN1G3T5</accession>
<evidence type="ECO:0000256" key="3">
    <source>
        <dbReference type="PROSITE-ProRule" id="PRU00679"/>
    </source>
</evidence>
<comment type="caution">
    <text evidence="4">The sequence shown here is derived from an EMBL/GenBank/DDBJ whole genome shotgun (WGS) entry which is preliminary data.</text>
</comment>
<reference evidence="4 5" key="1">
    <citation type="journal article" date="2019" name="Int. J. Syst. Evol. Microbiol.">
        <title>The Global Catalogue of Microorganisms (GCM) 10K type strain sequencing project: providing services to taxonomists for standard genome sequencing and annotation.</title>
        <authorList>
            <consortium name="The Broad Institute Genomics Platform"/>
            <consortium name="The Broad Institute Genome Sequencing Center for Infectious Disease"/>
            <person name="Wu L."/>
            <person name="Ma J."/>
        </authorList>
    </citation>
    <scope>NUCLEOTIDE SEQUENCE [LARGE SCALE GENOMIC DNA]</scope>
    <source>
        <strain evidence="4 5">JCM 10671</strain>
    </source>
</reference>
<evidence type="ECO:0000256" key="1">
    <source>
        <dbReference type="ARBA" id="ARBA00022723"/>
    </source>
</evidence>
<dbReference type="Gene3D" id="3.20.20.140">
    <property type="entry name" value="Metal-dependent hydrolases"/>
    <property type="match status" value="1"/>
</dbReference>
<protein>
    <submittedName>
        <fullName evidence="4">Phosphotriesterase-related protein</fullName>
    </submittedName>
</protein>
<keyword evidence="2" id="KW-0378">Hydrolase</keyword>
<keyword evidence="1" id="KW-0479">Metal-binding</keyword>
<dbReference type="InterPro" id="IPR032466">
    <property type="entry name" value="Metal_Hydrolase"/>
</dbReference>
<dbReference type="Proteomes" id="UP001500957">
    <property type="component" value="Unassembled WGS sequence"/>
</dbReference>
<dbReference type="PANTHER" id="PTHR10819">
    <property type="entry name" value="PHOSPHOTRIESTERASE-RELATED"/>
    <property type="match status" value="1"/>
</dbReference>
<comment type="similarity">
    <text evidence="3">Belongs to the metallo-dependent hydrolases superfamily. Phosphotriesterase family.</text>
</comment>
<feature type="modified residue" description="N6-carboxylysine" evidence="3">
    <location>
        <position position="149"/>
    </location>
</feature>
<organism evidence="4 5">
    <name type="scientific">Sporichthya brevicatena</name>
    <dbReference type="NCBI Taxonomy" id="171442"/>
    <lineage>
        <taxon>Bacteria</taxon>
        <taxon>Bacillati</taxon>
        <taxon>Actinomycetota</taxon>
        <taxon>Actinomycetes</taxon>
        <taxon>Sporichthyales</taxon>
        <taxon>Sporichthyaceae</taxon>
        <taxon>Sporichthya</taxon>
    </lineage>
</organism>
<dbReference type="PROSITE" id="PS51347">
    <property type="entry name" value="PHOSPHOTRIESTERASE_2"/>
    <property type="match status" value="1"/>
</dbReference>
<dbReference type="InterPro" id="IPR001559">
    <property type="entry name" value="Phosphotriesterase"/>
</dbReference>
<proteinExistence type="inferred from homology"/>
<evidence type="ECO:0000313" key="4">
    <source>
        <dbReference type="EMBL" id="GAA0603595.1"/>
    </source>
</evidence>
<keyword evidence="5" id="KW-1185">Reference proteome</keyword>
<gene>
    <name evidence="4" type="ORF">GCM10009547_01500</name>
</gene>
<dbReference type="Pfam" id="PF02126">
    <property type="entry name" value="PTE"/>
    <property type="match status" value="1"/>
</dbReference>
<evidence type="ECO:0000313" key="5">
    <source>
        <dbReference type="Proteomes" id="UP001500957"/>
    </source>
</evidence>
<dbReference type="PANTHER" id="PTHR10819:SF3">
    <property type="entry name" value="PHOSPHOTRIESTERASE-RELATED PROTEIN"/>
    <property type="match status" value="1"/>
</dbReference>
<name>A0ABN1G3T5_9ACTN</name>
<dbReference type="EMBL" id="BAAAHE010000002">
    <property type="protein sequence ID" value="GAA0603595.1"/>
    <property type="molecule type" value="Genomic_DNA"/>
</dbReference>